<keyword evidence="4 10" id="KW-1133">Transmembrane helix</keyword>
<evidence type="ECO:0000256" key="1">
    <source>
        <dbReference type="ARBA" id="ARBA00004651"/>
    </source>
</evidence>
<evidence type="ECO:0000256" key="5">
    <source>
        <dbReference type="ARBA" id="ARBA00023136"/>
    </source>
</evidence>
<name>A0ABS4T1X9_9MICC</name>
<comment type="function">
    <text evidence="9 10">Fluoride-specific ion channel. Important for reducing fluoride concentration in the cell, thus reducing its toxicity.</text>
</comment>
<reference evidence="11 12" key="1">
    <citation type="submission" date="2021-03" db="EMBL/GenBank/DDBJ databases">
        <title>Sequencing the genomes of 1000 actinobacteria strains.</title>
        <authorList>
            <person name="Klenk H.-P."/>
        </authorList>
    </citation>
    <scope>NUCLEOTIDE SEQUENCE [LARGE SCALE GENOMIC DNA]</scope>
    <source>
        <strain evidence="11 12">DSM 12544</strain>
    </source>
</reference>
<accession>A0ABS4T1X9</accession>
<keyword evidence="10" id="KW-0406">Ion transport</keyword>
<evidence type="ECO:0000256" key="3">
    <source>
        <dbReference type="ARBA" id="ARBA00022692"/>
    </source>
</evidence>
<feature type="transmembrane region" description="Helical" evidence="10">
    <location>
        <begin position="110"/>
        <end position="130"/>
    </location>
</feature>
<dbReference type="PANTHER" id="PTHR28259:SF1">
    <property type="entry name" value="FLUORIDE EXPORT PROTEIN 1-RELATED"/>
    <property type="match status" value="1"/>
</dbReference>
<keyword evidence="3 10" id="KW-0812">Transmembrane</keyword>
<dbReference type="PANTHER" id="PTHR28259">
    <property type="entry name" value="FLUORIDE EXPORT PROTEIN 1-RELATED"/>
    <property type="match status" value="1"/>
</dbReference>
<keyword evidence="2 10" id="KW-1003">Cell membrane</keyword>
<keyword evidence="10" id="KW-0915">Sodium</keyword>
<dbReference type="Proteomes" id="UP001519331">
    <property type="component" value="Unassembled WGS sequence"/>
</dbReference>
<keyword evidence="10" id="KW-0479">Metal-binding</keyword>
<evidence type="ECO:0000313" key="12">
    <source>
        <dbReference type="Proteomes" id="UP001519331"/>
    </source>
</evidence>
<evidence type="ECO:0000256" key="6">
    <source>
        <dbReference type="ARBA" id="ARBA00023303"/>
    </source>
</evidence>
<dbReference type="HAMAP" id="MF_00454">
    <property type="entry name" value="FluC"/>
    <property type="match status" value="1"/>
</dbReference>
<dbReference type="InterPro" id="IPR003691">
    <property type="entry name" value="FluC"/>
</dbReference>
<evidence type="ECO:0000256" key="7">
    <source>
        <dbReference type="ARBA" id="ARBA00035120"/>
    </source>
</evidence>
<feature type="binding site" evidence="10">
    <location>
        <position position="82"/>
    </location>
    <ligand>
        <name>Na(+)</name>
        <dbReference type="ChEBI" id="CHEBI:29101"/>
        <note>structural</note>
    </ligand>
</feature>
<comment type="activity regulation">
    <text evidence="10">Na(+) is not transported, but it plays an essential structural role and its presence is essential for fluoride channel function.</text>
</comment>
<comment type="similarity">
    <text evidence="7 10">Belongs to the fluoride channel Fluc/FEX (TC 1.A.43) family.</text>
</comment>
<evidence type="ECO:0000256" key="4">
    <source>
        <dbReference type="ARBA" id="ARBA00022989"/>
    </source>
</evidence>
<feature type="transmembrane region" description="Helical" evidence="10">
    <location>
        <begin position="67"/>
        <end position="90"/>
    </location>
</feature>
<comment type="catalytic activity">
    <reaction evidence="8">
        <text>fluoride(in) = fluoride(out)</text>
        <dbReference type="Rhea" id="RHEA:76159"/>
        <dbReference type="ChEBI" id="CHEBI:17051"/>
    </reaction>
    <physiologicalReaction direction="left-to-right" evidence="8">
        <dbReference type="Rhea" id="RHEA:76160"/>
    </physiologicalReaction>
</comment>
<keyword evidence="6 10" id="KW-0407">Ion channel</keyword>
<gene>
    <name evidence="10" type="primary">fluC</name>
    <name evidence="10" type="synonym">crcB</name>
    <name evidence="11" type="ORF">JOF45_001473</name>
</gene>
<evidence type="ECO:0000256" key="9">
    <source>
        <dbReference type="ARBA" id="ARBA00049940"/>
    </source>
</evidence>
<sequence>MTASLTLAVVAGVALGGAAGAVLRLLLDRLLPFGILAANTLACLVLGFLFGAFSAHGGEGQEPADGIFSEPVVAVLSFGLLGALSTFATVSLRVAQLWMDGQQARAISTWTVHVVFGFAAAALGVLISGVPAA</sequence>
<dbReference type="Pfam" id="PF02537">
    <property type="entry name" value="CRCB"/>
    <property type="match status" value="1"/>
</dbReference>
<evidence type="ECO:0000256" key="2">
    <source>
        <dbReference type="ARBA" id="ARBA00022475"/>
    </source>
</evidence>
<feature type="transmembrane region" description="Helical" evidence="10">
    <location>
        <begin position="30"/>
        <end position="55"/>
    </location>
</feature>
<keyword evidence="12" id="KW-1185">Reference proteome</keyword>
<protein>
    <recommendedName>
        <fullName evidence="10">Fluoride-specific ion channel FluC</fullName>
    </recommendedName>
</protein>
<dbReference type="RefSeq" id="WP_210048809.1">
    <property type="nucleotide sequence ID" value="NZ_JAGINX010000001.1"/>
</dbReference>
<organism evidence="11 12">
    <name type="scientific">Nesterenkonia lacusekhoensis</name>
    <dbReference type="NCBI Taxonomy" id="150832"/>
    <lineage>
        <taxon>Bacteria</taxon>
        <taxon>Bacillati</taxon>
        <taxon>Actinomycetota</taxon>
        <taxon>Actinomycetes</taxon>
        <taxon>Micrococcales</taxon>
        <taxon>Micrococcaceae</taxon>
        <taxon>Nesterenkonia</taxon>
    </lineage>
</organism>
<keyword evidence="10" id="KW-0813">Transport</keyword>
<comment type="caution">
    <text evidence="11">The sequence shown here is derived from an EMBL/GenBank/DDBJ whole genome shotgun (WGS) entry which is preliminary data.</text>
</comment>
<dbReference type="EMBL" id="JAGINX010000001">
    <property type="protein sequence ID" value="MBP2318454.1"/>
    <property type="molecule type" value="Genomic_DNA"/>
</dbReference>
<comment type="subcellular location">
    <subcellularLocation>
        <location evidence="1 10">Cell membrane</location>
        <topology evidence="1 10">Multi-pass membrane protein</topology>
    </subcellularLocation>
</comment>
<keyword evidence="5 10" id="KW-0472">Membrane</keyword>
<evidence type="ECO:0000313" key="11">
    <source>
        <dbReference type="EMBL" id="MBP2318454.1"/>
    </source>
</evidence>
<evidence type="ECO:0000256" key="8">
    <source>
        <dbReference type="ARBA" id="ARBA00035585"/>
    </source>
</evidence>
<evidence type="ECO:0000256" key="10">
    <source>
        <dbReference type="HAMAP-Rule" id="MF_00454"/>
    </source>
</evidence>
<proteinExistence type="inferred from homology"/>
<feature type="binding site" evidence="10">
    <location>
        <position position="85"/>
    </location>
    <ligand>
        <name>Na(+)</name>
        <dbReference type="ChEBI" id="CHEBI:29101"/>
        <note>structural</note>
    </ligand>
</feature>